<dbReference type="PANTHER" id="PTHR12143">
    <property type="entry name" value="PEPTIDE N-GLYCANASE PNGASE -RELATED"/>
    <property type="match status" value="1"/>
</dbReference>
<dbReference type="OrthoDB" id="9804511at2"/>
<feature type="domain" description="Glycosyl hydrolase family 92" evidence="4">
    <location>
        <begin position="262"/>
        <end position="753"/>
    </location>
</feature>
<reference evidence="6 7" key="1">
    <citation type="submission" date="2016-10" db="EMBL/GenBank/DDBJ databases">
        <authorList>
            <person name="de Groot N.N."/>
        </authorList>
    </citation>
    <scope>NUCLEOTIDE SEQUENCE [LARGE SCALE GENOMIC DNA]</scope>
    <source>
        <strain evidence="6 7">Vu-144</strain>
    </source>
</reference>
<dbReference type="GO" id="GO:0005975">
    <property type="term" value="P:carbohydrate metabolic process"/>
    <property type="evidence" value="ECO:0007669"/>
    <property type="project" value="InterPro"/>
</dbReference>
<dbReference type="Proteomes" id="UP000199041">
    <property type="component" value="Unassembled WGS sequence"/>
</dbReference>
<dbReference type="GO" id="GO:0030246">
    <property type="term" value="F:carbohydrate binding"/>
    <property type="evidence" value="ECO:0007669"/>
    <property type="project" value="InterPro"/>
</dbReference>
<evidence type="ECO:0000256" key="3">
    <source>
        <dbReference type="ARBA" id="ARBA00022837"/>
    </source>
</evidence>
<dbReference type="Pfam" id="PF17678">
    <property type="entry name" value="Glyco_hydro_92N"/>
    <property type="match status" value="1"/>
</dbReference>
<comment type="cofactor">
    <cofactor evidence="1">
        <name>Ca(2+)</name>
        <dbReference type="ChEBI" id="CHEBI:29108"/>
    </cofactor>
</comment>
<evidence type="ECO:0000259" key="4">
    <source>
        <dbReference type="Pfam" id="PF07971"/>
    </source>
</evidence>
<dbReference type="InterPro" id="IPR005887">
    <property type="entry name" value="GH92_a_mannosidase_put"/>
</dbReference>
<dbReference type="InterPro" id="IPR050883">
    <property type="entry name" value="PNGase"/>
</dbReference>
<accession>A0A1H3Y0J1</accession>
<evidence type="ECO:0000259" key="5">
    <source>
        <dbReference type="Pfam" id="PF17678"/>
    </source>
</evidence>
<dbReference type="RefSeq" id="WP_091396002.1">
    <property type="nucleotide sequence ID" value="NZ_FNQY01000007.1"/>
</dbReference>
<dbReference type="Gene3D" id="1.20.1610.10">
    <property type="entry name" value="alpha-1,2-mannosidases domains"/>
    <property type="match status" value="1"/>
</dbReference>
<dbReference type="GO" id="GO:0006516">
    <property type="term" value="P:glycoprotein catabolic process"/>
    <property type="evidence" value="ECO:0007669"/>
    <property type="project" value="TreeGrafter"/>
</dbReference>
<dbReference type="GO" id="GO:0000224">
    <property type="term" value="F:peptide-N4-(N-acetyl-beta-glucosaminyl)asparagine amidase activity"/>
    <property type="evidence" value="ECO:0007669"/>
    <property type="project" value="TreeGrafter"/>
</dbReference>
<protein>
    <submittedName>
        <fullName evidence="6">Alpha-1,2-mannosidase, putative</fullName>
    </submittedName>
</protein>
<dbReference type="PANTHER" id="PTHR12143:SF43">
    <property type="entry name" value="PUTATIVE-RELATED"/>
    <property type="match status" value="1"/>
</dbReference>
<sequence length="763" mass="87109">MDTNKQIKSYKGKWSRTIVSTWLWLGAVSLPGFLHAQHASDNLQYLKSEIGGVGRLLVPTRPTIQQPYQMIRMTPDRDDYLDDQIRSFPLQLVSHRLGQVFPILPNADQKVTRDSWQQKLAYDQDLEIRNPWHYHNYFADPEIEMDFVPGKKTGIFSFAFPKSSPRQVLFGSYNHMDDQWHFNPDGSLEGMQYFPAEAGMQSVKVYMYGRFNADPAYFKPDGTAIARGSDIQAKGTRFYASFTRDAAPVEFRYAISYISIEQAKENFALELQQNPSLEAFARTARAPWEKVLGQIQVEGGTVEQKESFYTALYRCYERMVNISENGKYYSGYDHQVHTDKRDFYVDDWAWDTYLALHPLRTILQPQIEQDMLQSYVRMYQQSGWMPTFPVLYGDHACMNGFHSSVSILDAYNKGLRDFDVNAAYEGMRKNSASATILPWRNGPATALDSFYYKHGYFPALHPGEKEPYDYVNGFEKRQAVAVTLGTSYDDWAVAQMAKSLGKTQDYTHFMARSKNYKNLWNADKQFFLPKDSAGNWIDINPAFDGGPGGRDYYDENNGWTYMWQVQQDIPDLIQLMGGKQGFENRLDELFRASLGMEKKLFWVKFTDATGLVGQFSMGNEPSFFIPYLYNFTDAPWKTQKRIRVLLSTWFNNGIFGIPGDEDGGGMSAFVVFSSMGFYPVVPGKPIYTIGSPLFTKSTIHLQNGKDFTVLAPGASKLGKYIQSATLNGRPLNTPFITHKDIMEGGTLKLVMGDRPNKSWGVSK</sequence>
<name>A0A1H3Y0J1_9BACT</name>
<dbReference type="GO" id="GO:0005829">
    <property type="term" value="C:cytosol"/>
    <property type="evidence" value="ECO:0007669"/>
    <property type="project" value="TreeGrafter"/>
</dbReference>
<feature type="domain" description="Glycosyl hydrolase family 92 N-terminal" evidence="5">
    <location>
        <begin position="58"/>
        <end position="256"/>
    </location>
</feature>
<dbReference type="Pfam" id="PF07971">
    <property type="entry name" value="Glyco_hydro_92"/>
    <property type="match status" value="1"/>
</dbReference>
<organism evidence="6 7">
    <name type="scientific">Arachidicoccus rhizosphaerae</name>
    <dbReference type="NCBI Taxonomy" id="551991"/>
    <lineage>
        <taxon>Bacteria</taxon>
        <taxon>Pseudomonadati</taxon>
        <taxon>Bacteroidota</taxon>
        <taxon>Chitinophagia</taxon>
        <taxon>Chitinophagales</taxon>
        <taxon>Chitinophagaceae</taxon>
        <taxon>Arachidicoccus</taxon>
    </lineage>
</organism>
<evidence type="ECO:0000256" key="1">
    <source>
        <dbReference type="ARBA" id="ARBA00001913"/>
    </source>
</evidence>
<evidence type="ECO:0000313" key="6">
    <source>
        <dbReference type="EMBL" id="SEA05209.1"/>
    </source>
</evidence>
<dbReference type="EMBL" id="FNQY01000007">
    <property type="protein sequence ID" value="SEA05209.1"/>
    <property type="molecule type" value="Genomic_DNA"/>
</dbReference>
<comment type="subunit">
    <text evidence="2">Monomer.</text>
</comment>
<dbReference type="SUPFAM" id="SSF48208">
    <property type="entry name" value="Six-hairpin glycosidases"/>
    <property type="match status" value="1"/>
</dbReference>
<dbReference type="Gene3D" id="3.30.2080.10">
    <property type="entry name" value="GH92 mannosidase domain"/>
    <property type="match status" value="1"/>
</dbReference>
<dbReference type="AlphaFoldDB" id="A0A1H3Y0J1"/>
<dbReference type="Gene3D" id="2.70.98.10">
    <property type="match status" value="1"/>
</dbReference>
<dbReference type="InterPro" id="IPR041371">
    <property type="entry name" value="GH92_N"/>
</dbReference>
<proteinExistence type="predicted"/>
<dbReference type="NCBIfam" id="TIGR01180">
    <property type="entry name" value="aman2_put"/>
    <property type="match status" value="1"/>
</dbReference>
<dbReference type="InterPro" id="IPR012939">
    <property type="entry name" value="Glyco_hydro_92"/>
</dbReference>
<evidence type="ECO:0000256" key="2">
    <source>
        <dbReference type="ARBA" id="ARBA00011245"/>
    </source>
</evidence>
<dbReference type="InterPro" id="IPR014718">
    <property type="entry name" value="GH-type_carb-bd"/>
</dbReference>
<dbReference type="FunFam" id="3.30.2080.10:FF:000001">
    <property type="entry name" value="Alpha-1,2-mannosidase subfamily"/>
    <property type="match status" value="1"/>
</dbReference>
<evidence type="ECO:0000313" key="7">
    <source>
        <dbReference type="Proteomes" id="UP000199041"/>
    </source>
</evidence>
<dbReference type="InterPro" id="IPR008928">
    <property type="entry name" value="6-hairpin_glycosidase_sf"/>
</dbReference>
<gene>
    <name evidence="6" type="ORF">SAMN05192529_10736</name>
</gene>
<keyword evidence="7" id="KW-1185">Reference proteome</keyword>
<keyword evidence="3" id="KW-0106">Calcium</keyword>
<dbReference type="Gene3D" id="1.20.1050.60">
    <property type="entry name" value="alpha-1,2-mannosidase"/>
    <property type="match status" value="1"/>
</dbReference>